<feature type="compositionally biased region" description="Basic and acidic residues" evidence="10">
    <location>
        <begin position="1349"/>
        <end position="1441"/>
    </location>
</feature>
<feature type="region of interest" description="Disordered" evidence="10">
    <location>
        <begin position="1298"/>
        <end position="1478"/>
    </location>
</feature>
<evidence type="ECO:0000256" key="1">
    <source>
        <dbReference type="ARBA" id="ARBA00004123"/>
    </source>
</evidence>
<feature type="compositionally biased region" description="Basic and acidic residues" evidence="10">
    <location>
        <begin position="1559"/>
        <end position="1574"/>
    </location>
</feature>
<dbReference type="GO" id="GO:0005524">
    <property type="term" value="F:ATP binding"/>
    <property type="evidence" value="ECO:0007669"/>
    <property type="project" value="UniProtKB-KW"/>
</dbReference>
<accession>A0ABD2KQ27</accession>
<evidence type="ECO:0000313" key="13">
    <source>
        <dbReference type="Proteomes" id="UP001620626"/>
    </source>
</evidence>
<comment type="catalytic activity">
    <reaction evidence="9">
        <text>RNA(n) + ATP = RNA(n)-3'-adenine ribonucleotide + diphosphate</text>
        <dbReference type="Rhea" id="RHEA:11332"/>
        <dbReference type="Rhea" id="RHEA-COMP:14527"/>
        <dbReference type="Rhea" id="RHEA-COMP:17347"/>
        <dbReference type="ChEBI" id="CHEBI:30616"/>
        <dbReference type="ChEBI" id="CHEBI:33019"/>
        <dbReference type="ChEBI" id="CHEBI:140395"/>
        <dbReference type="ChEBI" id="CHEBI:173115"/>
        <dbReference type="EC" id="2.7.7.19"/>
    </reaction>
</comment>
<evidence type="ECO:0000313" key="12">
    <source>
        <dbReference type="EMBL" id="KAL3104983.1"/>
    </source>
</evidence>
<organism evidence="12 13">
    <name type="scientific">Heterodera trifolii</name>
    <dbReference type="NCBI Taxonomy" id="157864"/>
    <lineage>
        <taxon>Eukaryota</taxon>
        <taxon>Metazoa</taxon>
        <taxon>Ecdysozoa</taxon>
        <taxon>Nematoda</taxon>
        <taxon>Chromadorea</taxon>
        <taxon>Rhabditida</taxon>
        <taxon>Tylenchina</taxon>
        <taxon>Tylenchomorpha</taxon>
        <taxon>Tylenchoidea</taxon>
        <taxon>Heteroderidae</taxon>
        <taxon>Heteroderinae</taxon>
        <taxon>Heterodera</taxon>
    </lineage>
</organism>
<comment type="similarity">
    <text evidence="2">Belongs to the poly(A) polymerase family.</text>
</comment>
<feature type="compositionally biased region" description="Basic and acidic residues" evidence="10">
    <location>
        <begin position="1513"/>
        <end position="1535"/>
    </location>
</feature>
<dbReference type="Proteomes" id="UP001620626">
    <property type="component" value="Unassembled WGS sequence"/>
</dbReference>
<gene>
    <name evidence="12" type="ORF">niasHT_028515</name>
</gene>
<evidence type="ECO:0000259" key="11">
    <source>
        <dbReference type="Pfam" id="PF04928"/>
    </source>
</evidence>
<evidence type="ECO:0000256" key="4">
    <source>
        <dbReference type="ARBA" id="ARBA00022664"/>
    </source>
</evidence>
<keyword evidence="13" id="KW-1185">Reference proteome</keyword>
<dbReference type="PANTHER" id="PTHR10682">
    <property type="entry name" value="POLY A POLYMERASE"/>
    <property type="match status" value="1"/>
</dbReference>
<evidence type="ECO:0000256" key="10">
    <source>
        <dbReference type="SAM" id="MobiDB-lite"/>
    </source>
</evidence>
<protein>
    <recommendedName>
        <fullName evidence="3">polynucleotide adenylyltransferase</fullName>
        <ecNumber evidence="3">2.7.7.19</ecNumber>
    </recommendedName>
</protein>
<dbReference type="EMBL" id="JBICBT010000693">
    <property type="protein sequence ID" value="KAL3104983.1"/>
    <property type="molecule type" value="Genomic_DNA"/>
</dbReference>
<dbReference type="Gene3D" id="1.10.1410.10">
    <property type="match status" value="1"/>
</dbReference>
<feature type="compositionally biased region" description="Basic residues" evidence="10">
    <location>
        <begin position="1321"/>
        <end position="1337"/>
    </location>
</feature>
<keyword evidence="6" id="KW-0547">Nucleotide-binding</keyword>
<feature type="compositionally biased region" description="Polar residues" evidence="10">
    <location>
        <begin position="1576"/>
        <end position="1588"/>
    </location>
</feature>
<evidence type="ECO:0000256" key="7">
    <source>
        <dbReference type="ARBA" id="ARBA00022840"/>
    </source>
</evidence>
<dbReference type="GO" id="GO:0006397">
    <property type="term" value="P:mRNA processing"/>
    <property type="evidence" value="ECO:0007669"/>
    <property type="project" value="UniProtKB-KW"/>
</dbReference>
<keyword evidence="7" id="KW-0067">ATP-binding</keyword>
<feature type="compositionally biased region" description="Polar residues" evidence="10">
    <location>
        <begin position="1462"/>
        <end position="1472"/>
    </location>
</feature>
<evidence type="ECO:0000256" key="5">
    <source>
        <dbReference type="ARBA" id="ARBA00022679"/>
    </source>
</evidence>
<dbReference type="SUPFAM" id="SSF81301">
    <property type="entry name" value="Nucleotidyltransferase"/>
    <property type="match status" value="1"/>
</dbReference>
<dbReference type="GO" id="GO:1990817">
    <property type="term" value="F:poly(A) RNA polymerase activity"/>
    <property type="evidence" value="ECO:0007669"/>
    <property type="project" value="UniProtKB-EC"/>
</dbReference>
<sequence>MGNETEMPLGKRIELRRRMIGEYLCQLGDEMVERIVHLLTDRIGKNVERNKKKREEIEKMAKQILKENMEKSKKLIEEKGKEKKEKEKGKKETKKGKEKINEGKKKKKKMDKREDIEKKRTKVEAKIDKEIEKLGKILDAIKQENEETNVNEEEKKQRKSESREMGESGRENSGTEEEKQQRKRESREMRESERENSGTEEEKQQRKRESRETEDGMEEGLLMLDFFSDLEKTHEKMKTALGQEESVREADICQYLTFCKHLKLVLKTADKMPNTGMKNGLKKGWQMLEKCGKFRRDAMCDRIDQIRATWQDHGIQTEEEQKWLLKFDEEIDKLHLQCLHRLISWEVPNSKPKLADLFDMKRLEGENVFAYRLRMIGLASLEEAEQMRRQIYQRLSELVGGEKQKVNELMEILTNRLRGNDMLGLVQFFYTNVLLPSANSVANEAKRHNEIAQMNAFALVHRIDAFHWRNGRIANDWAEVRKAVGTLVDELGTEQTGKLTAQVNLWIWTLHWVRNELARRNDLNEQQKWWSVNEMNGELKKHIEEEGNVGVSKIKAQIVGTLLQIHFENLDQLIERRESFRQTLQEMSGVQLLHNLNVFLEDDVAKIVKLIRKCRQKEGVTNWFVAVHKPGFVQQCPSELFTTDDDAYPYKDSNAEHLALAYEQLLSNKRFHLSNQSEFADRIINSMPIAVAAPLWLFSAFVDDLLVYLEATFQTDEYYGMPMAKDTVMNELWTAWVRLQLLPATAQGGEREREKVKLCQVYCFLDWAIRKSWPHIGDTASFTTILDNLHWKDFEATTLLKNLNLNSNNDAVPLKGPICTESVADQLFAELTNARNFGFLHTRAIFTLIKRRTNGILAFLCSKKLTEIMEVKERIYTLIRSADKLDWLEMTFPDILHIGKRKRGQSVCLLSSRGGSPPAQRAEARIVVPLLYGELSNRYALYYEERREWPIEGSAEEKLFIVWQQFWERIHSEMDTMTGVCMTMFMMTITDDWSAGEALLPNAFPSDQQLQNCVLRRARLSFFQRQWQRMEKNHFDFLRNFILLVFPEGELPAGANRRLTNLVGPKLFDTLWAHSVNLLKDKQMFDNDISLMSRYLAVLCPSPGAYTLADQLAHKMAADITVFVRLIEAVPRGAKFDKIWKEKKENQITDLYDSFFEMDYSNEYRTQMHFAWKLFDAVRSELAELSFLINEKKLRQKWDGMEKRAQRDAADQTASDDGTVSTAPILVAKLHAQTLQKLAFENAETAKRETAKMAKHFRQKLKTELSKSTGSRHQLLLFLELSDIKVLLEQLGIEFNEKEFEDDPTDEDGQKSTSDQQQTEKRKKKKNRKKGGMKKKADKAGESVQNVESIEKPVDQNERENVQNEEDQKNSPAENGEKSVQNEESVEKSKQMTCDPQRKTIARADSHPKTRQDREENSIDQKKFVENKKRVNSDQKKEKGTEMGQNGTWEETDQSREIDAQIGNNLLSFSNGEDSKEEKTLAKFFKISGKMPINDNDHDNIIDDQQNHTVTDPSDRKENGKSDEQMHKQSDQKLRKSDRKKKKPLPLITLNDQQQNTVDEQRNDTVTDSNDRKTTVPATDQKMNGQSDRTVKWHSNKTKNSNDQRTEIVKAKSTNNQQLSINNSAEQIESETQLIAIRDQLHRNNFVRLISGDDETARAAWHNLTDEAQFGVITVLLGRRGGKDGGKKYSNTRAQFLKYLAKWKKLRDQTDLDEHLFDRYSKQNSKQILDRNYVQNMQQIKFNNQTDIDTNLLIKILRENGFDGIEMDKQKQIEEELEKIRDTVDKWSNGTGALLLGGSSLMGVQTADSDIDTVCIVPAHIHLDAFFGKLYCLSSGEENKRQKCDDDSLFYMLGQLAEFDFVRAIANTSVPLIRLISRFGHQFDIVFASVAQMESISMAQLLNGNAETFGQLAHKMATELTEEGDGNLDGEEEEMVKIARMARSLSGYHADLTILEMVPNIDIFRLFVRTLKMWSKNHFIYNNVLGFLHGLSLYVMAAKICILYPSGTVPFLVQQFFFTYSLWEWPFPVQLAKVWPHLWAWSADKEQSVLFRWFGVGLFSSLSMPIISPGFPQQNAGFNINFHTAKIIQKAMREALAQLGGNPSAQNWEKLLQKRAFSHMYPHSFAIECAASSRELSDEFCGFVSTRIRVQLLRSNECVRGEVNFCHARSLVGCPGHILDKYKAISPNASCMVWLVGIDFKQYPFPFVLSADVDLPTELDAVGKTPPPIDQQNLLEDIVTPIVASFKRVVLGEQHQQHQKKKKKQPLLSAEAKKIQKFFAKFNNFKLKMAEELAKGAEDFVHLEANYVHREQPRTEWGE</sequence>
<proteinExistence type="inferred from homology"/>
<evidence type="ECO:0000256" key="3">
    <source>
        <dbReference type="ARBA" id="ARBA00012388"/>
    </source>
</evidence>
<keyword evidence="5" id="KW-0808">Transferase</keyword>
<feature type="compositionally biased region" description="Basic and acidic residues" evidence="10">
    <location>
        <begin position="176"/>
        <end position="214"/>
    </location>
</feature>
<dbReference type="GO" id="GO:0005634">
    <property type="term" value="C:nucleus"/>
    <property type="evidence" value="ECO:0007669"/>
    <property type="project" value="UniProtKB-SubCell"/>
</dbReference>
<feature type="region of interest" description="Disordered" evidence="10">
    <location>
        <begin position="1490"/>
        <end position="1602"/>
    </location>
</feature>
<dbReference type="InterPro" id="IPR007012">
    <property type="entry name" value="PolA_pol_cen_dom"/>
</dbReference>
<feature type="region of interest" description="Disordered" evidence="10">
    <location>
        <begin position="65"/>
        <end position="131"/>
    </location>
</feature>
<feature type="compositionally biased region" description="Basic and acidic residues" evidence="10">
    <location>
        <begin position="111"/>
        <end position="131"/>
    </location>
</feature>
<keyword evidence="4" id="KW-0507">mRNA processing</keyword>
<feature type="region of interest" description="Disordered" evidence="10">
    <location>
        <begin position="145"/>
        <end position="220"/>
    </location>
</feature>
<comment type="subcellular location">
    <subcellularLocation>
        <location evidence="1">Nucleus</location>
    </subcellularLocation>
</comment>
<comment type="caution">
    <text evidence="12">The sequence shown here is derived from an EMBL/GenBank/DDBJ whole genome shotgun (WGS) entry which is preliminary data.</text>
</comment>
<evidence type="ECO:0000256" key="9">
    <source>
        <dbReference type="ARBA" id="ARBA00048830"/>
    </source>
</evidence>
<dbReference type="PANTHER" id="PTHR10682:SF10">
    <property type="entry name" value="POLYNUCLEOTIDE ADENYLYLTRANSFERASE"/>
    <property type="match status" value="1"/>
</dbReference>
<dbReference type="Pfam" id="PF04928">
    <property type="entry name" value="PAP_central"/>
    <property type="match status" value="1"/>
</dbReference>
<reference evidence="12 13" key="1">
    <citation type="submission" date="2024-10" db="EMBL/GenBank/DDBJ databases">
        <authorList>
            <person name="Kim D."/>
        </authorList>
    </citation>
    <scope>NUCLEOTIDE SEQUENCE [LARGE SCALE GENOMIC DNA]</scope>
    <source>
        <strain evidence="12">BH-2024</strain>
    </source>
</reference>
<feature type="compositionally biased region" description="Basic and acidic residues" evidence="10">
    <location>
        <begin position="152"/>
        <end position="170"/>
    </location>
</feature>
<keyword evidence="8" id="KW-0539">Nucleus</keyword>
<evidence type="ECO:0000256" key="6">
    <source>
        <dbReference type="ARBA" id="ARBA00022741"/>
    </source>
</evidence>
<dbReference type="SUPFAM" id="SSF81631">
    <property type="entry name" value="PAP/OAS1 substrate-binding domain"/>
    <property type="match status" value="1"/>
</dbReference>
<evidence type="ECO:0000256" key="8">
    <source>
        <dbReference type="ARBA" id="ARBA00023242"/>
    </source>
</evidence>
<feature type="compositionally biased region" description="Basic and acidic residues" evidence="10">
    <location>
        <begin position="65"/>
        <end position="90"/>
    </location>
</feature>
<evidence type="ECO:0000256" key="2">
    <source>
        <dbReference type="ARBA" id="ARBA00010912"/>
    </source>
</evidence>
<dbReference type="Gene3D" id="3.30.460.10">
    <property type="entry name" value="Beta Polymerase, domain 2"/>
    <property type="match status" value="1"/>
</dbReference>
<dbReference type="EC" id="2.7.7.19" evidence="3"/>
<dbReference type="InterPro" id="IPR043519">
    <property type="entry name" value="NT_sf"/>
</dbReference>
<feature type="domain" description="Poly(A) polymerase central" evidence="11">
    <location>
        <begin position="1964"/>
        <end position="2113"/>
    </location>
</feature>
<name>A0ABD2KQ27_9BILA</name>